<reference evidence="1" key="1">
    <citation type="submission" date="2020-01" db="EMBL/GenBank/DDBJ databases">
        <authorList>
            <consortium name="DOE Joint Genome Institute"/>
            <person name="Haridas S."/>
            <person name="Albert R."/>
            <person name="Binder M."/>
            <person name="Bloem J."/>
            <person name="Labutti K."/>
            <person name="Salamov A."/>
            <person name="Andreopoulos B."/>
            <person name="Baker S.E."/>
            <person name="Barry K."/>
            <person name="Bills G."/>
            <person name="Bluhm B.H."/>
            <person name="Cannon C."/>
            <person name="Castanera R."/>
            <person name="Culley D.E."/>
            <person name="Daum C."/>
            <person name="Ezra D."/>
            <person name="Gonzalez J.B."/>
            <person name="Henrissat B."/>
            <person name="Kuo A."/>
            <person name="Liang C."/>
            <person name="Lipzen A."/>
            <person name="Lutzoni F."/>
            <person name="Magnuson J."/>
            <person name="Mondo S."/>
            <person name="Nolan M."/>
            <person name="Ohm R."/>
            <person name="Pangilinan J."/>
            <person name="Park H.-J."/>
            <person name="Ramirez L."/>
            <person name="Alfaro M."/>
            <person name="Sun H."/>
            <person name="Tritt A."/>
            <person name="Yoshinaga Y."/>
            <person name="Zwiers L.-H."/>
            <person name="Turgeon B.G."/>
            <person name="Goodwin S.B."/>
            <person name="Spatafora J.W."/>
            <person name="Crous P.W."/>
            <person name="Grigoriev I.V."/>
        </authorList>
    </citation>
    <scope>NUCLEOTIDE SEQUENCE</scope>
    <source>
        <strain evidence="1">IPT5</strain>
    </source>
</reference>
<dbReference type="AlphaFoldDB" id="A0A6A7AUK0"/>
<name>A0A6A7AUK0_9PLEO</name>
<evidence type="ECO:0000313" key="1">
    <source>
        <dbReference type="EMBL" id="KAF2846742.1"/>
    </source>
</evidence>
<sequence length="155" mass="17072">MLKSLLSLFRRCRGIPFPQLGIIVPGFLHGWELQGRLQCLEPSTSALIAILKSEGMHERSSEQRMKGAHIDCLQSAAKLQPTSISISTARKNSLNSLIYLFCTQSYQSQDPAQWAFFTLAASNMCTSCVRPTDRLPSIPGIQEPPSLPGKTVLVL</sequence>
<keyword evidence="2" id="KW-1185">Reference proteome</keyword>
<organism evidence="1 2">
    <name type="scientific">Plenodomus tracheiphilus IPT5</name>
    <dbReference type="NCBI Taxonomy" id="1408161"/>
    <lineage>
        <taxon>Eukaryota</taxon>
        <taxon>Fungi</taxon>
        <taxon>Dikarya</taxon>
        <taxon>Ascomycota</taxon>
        <taxon>Pezizomycotina</taxon>
        <taxon>Dothideomycetes</taxon>
        <taxon>Pleosporomycetidae</taxon>
        <taxon>Pleosporales</taxon>
        <taxon>Pleosporineae</taxon>
        <taxon>Leptosphaeriaceae</taxon>
        <taxon>Plenodomus</taxon>
    </lineage>
</organism>
<proteinExistence type="predicted"/>
<accession>A0A6A7AUK0</accession>
<dbReference type="Proteomes" id="UP000799423">
    <property type="component" value="Unassembled WGS sequence"/>
</dbReference>
<protein>
    <submittedName>
        <fullName evidence="1">Uncharacterized protein</fullName>
    </submittedName>
</protein>
<gene>
    <name evidence="1" type="ORF">T440DRAFT_222596</name>
</gene>
<evidence type="ECO:0000313" key="2">
    <source>
        <dbReference type="Proteomes" id="UP000799423"/>
    </source>
</evidence>
<dbReference type="EMBL" id="MU006332">
    <property type="protein sequence ID" value="KAF2846742.1"/>
    <property type="molecule type" value="Genomic_DNA"/>
</dbReference>